<keyword evidence="3" id="KW-1185">Reference proteome</keyword>
<dbReference type="Proteomes" id="UP000570474">
    <property type="component" value="Unassembled WGS sequence"/>
</dbReference>
<organism evidence="2 3">
    <name type="scientific">Chitinophaga varians</name>
    <dbReference type="NCBI Taxonomy" id="2202339"/>
    <lineage>
        <taxon>Bacteria</taxon>
        <taxon>Pseudomonadati</taxon>
        <taxon>Bacteroidota</taxon>
        <taxon>Chitinophagia</taxon>
        <taxon>Chitinophagales</taxon>
        <taxon>Chitinophagaceae</taxon>
        <taxon>Chitinophaga</taxon>
    </lineage>
</organism>
<dbReference type="Gene3D" id="2.30.180.10">
    <property type="entry name" value="FAS1 domain"/>
    <property type="match status" value="2"/>
</dbReference>
<accession>A0A847S047</accession>
<dbReference type="PANTHER" id="PTHR10900:SF77">
    <property type="entry name" value="FI19380P1"/>
    <property type="match status" value="1"/>
</dbReference>
<dbReference type="PROSITE" id="PS50213">
    <property type="entry name" value="FAS1"/>
    <property type="match status" value="1"/>
</dbReference>
<evidence type="ECO:0000313" key="2">
    <source>
        <dbReference type="EMBL" id="NLR67684.1"/>
    </source>
</evidence>
<dbReference type="EMBL" id="JABAIA010000003">
    <property type="protein sequence ID" value="NLR67684.1"/>
    <property type="molecule type" value="Genomic_DNA"/>
</dbReference>
<dbReference type="InterPro" id="IPR000782">
    <property type="entry name" value="FAS1_domain"/>
</dbReference>
<dbReference type="Pfam" id="PF02469">
    <property type="entry name" value="Fasciclin"/>
    <property type="match status" value="1"/>
</dbReference>
<dbReference type="InterPro" id="IPR036378">
    <property type="entry name" value="FAS1_dom_sf"/>
</dbReference>
<dbReference type="AlphaFoldDB" id="A0A847S047"/>
<dbReference type="RefSeq" id="WP_168873629.1">
    <property type="nucleotide sequence ID" value="NZ_JABAIA010000003.1"/>
</dbReference>
<feature type="domain" description="FAS1" evidence="1">
    <location>
        <begin position="45"/>
        <end position="205"/>
    </location>
</feature>
<gene>
    <name evidence="2" type="ORF">HGH92_25495</name>
</gene>
<sequence length="410" mass="44553">MKRYNIRLGLYAIILSGLIGVISCSKTEEPPRPVGTGLPYTNTTSRRLAELLDSIPEASIYRAAFKRTGIQQYIDSLNTDNSNAYYTLFVPVNKAWEAAGYTMGNINTVPAEELELLIRYLSITGGIAAKPGSVTGETAYYPFTYPEKPVCSEVPGPFADNGFYYYHRLSVGMTGGVLRLNGKDVGRKPVIPAVNGAVYLIDSMITKPVYESYQVLSADTAFTFYMAALKKSNALYEQSGILGNRYYNIRFNDTAALVLMTGGTELGGEPATAVFAPDNNAFRKAGFASIEEINNYIDRSALADAPPGTEMLTNMDSILVNHRILINATGDVNVNLTNPYTGCLLSNAWPNYVNNGAAMGAITYRIENSRIVLHRPDAPQGRGAVIIGPSDITTLTGVIHRVDNLLLPNP</sequence>
<reference evidence="2 3" key="1">
    <citation type="submission" date="2020-04" db="EMBL/GenBank/DDBJ databases">
        <authorList>
            <person name="Yin C."/>
        </authorList>
    </citation>
    <scope>NUCLEOTIDE SEQUENCE [LARGE SCALE GENOMIC DNA]</scope>
    <source>
        <strain evidence="2 3">Ae27</strain>
    </source>
</reference>
<evidence type="ECO:0000259" key="1">
    <source>
        <dbReference type="PROSITE" id="PS50213"/>
    </source>
</evidence>
<dbReference type="SUPFAM" id="SSF82153">
    <property type="entry name" value="FAS1 domain"/>
    <property type="match status" value="2"/>
</dbReference>
<protein>
    <recommendedName>
        <fullName evidence="1">FAS1 domain-containing protein</fullName>
    </recommendedName>
</protein>
<comment type="caution">
    <text evidence="2">The sequence shown here is derived from an EMBL/GenBank/DDBJ whole genome shotgun (WGS) entry which is preliminary data.</text>
</comment>
<proteinExistence type="predicted"/>
<dbReference type="PANTHER" id="PTHR10900">
    <property type="entry name" value="PERIOSTIN-RELATED"/>
    <property type="match status" value="1"/>
</dbReference>
<evidence type="ECO:0000313" key="3">
    <source>
        <dbReference type="Proteomes" id="UP000570474"/>
    </source>
</evidence>
<dbReference type="InterPro" id="IPR050904">
    <property type="entry name" value="Adhesion/Biosynth-related"/>
</dbReference>
<name>A0A847S047_9BACT</name>
<dbReference type="PROSITE" id="PS51257">
    <property type="entry name" value="PROKAR_LIPOPROTEIN"/>
    <property type="match status" value="1"/>
</dbReference>